<gene>
    <name evidence="1" type="ORF">EZS28_012914</name>
</gene>
<protein>
    <submittedName>
        <fullName evidence="1">Uncharacterized protein</fullName>
    </submittedName>
</protein>
<accession>A0A5J4W9K8</accession>
<feature type="non-terminal residue" evidence="1">
    <location>
        <position position="1"/>
    </location>
</feature>
<reference evidence="1 2" key="1">
    <citation type="submission" date="2019-03" db="EMBL/GenBank/DDBJ databases">
        <title>Single cell metagenomics reveals metabolic interactions within the superorganism composed of flagellate Streblomastix strix and complex community of Bacteroidetes bacteria on its surface.</title>
        <authorList>
            <person name="Treitli S.C."/>
            <person name="Kolisko M."/>
            <person name="Husnik F."/>
            <person name="Keeling P."/>
            <person name="Hampl V."/>
        </authorList>
    </citation>
    <scope>NUCLEOTIDE SEQUENCE [LARGE SCALE GENOMIC DNA]</scope>
    <source>
        <strain evidence="1">ST1C</strain>
    </source>
</reference>
<comment type="caution">
    <text evidence="1">The sequence shown here is derived from an EMBL/GenBank/DDBJ whole genome shotgun (WGS) entry which is preliminary data.</text>
</comment>
<proteinExistence type="predicted"/>
<evidence type="ECO:0000313" key="2">
    <source>
        <dbReference type="Proteomes" id="UP000324800"/>
    </source>
</evidence>
<dbReference type="OrthoDB" id="6142777at2759"/>
<dbReference type="EMBL" id="SNRW01002841">
    <property type="protein sequence ID" value="KAA6391557.1"/>
    <property type="molecule type" value="Genomic_DNA"/>
</dbReference>
<name>A0A5J4W9K8_9EUKA</name>
<dbReference type="Proteomes" id="UP000324800">
    <property type="component" value="Unassembled WGS sequence"/>
</dbReference>
<dbReference type="AlphaFoldDB" id="A0A5J4W9K8"/>
<organism evidence="1 2">
    <name type="scientific">Streblomastix strix</name>
    <dbReference type="NCBI Taxonomy" id="222440"/>
    <lineage>
        <taxon>Eukaryota</taxon>
        <taxon>Metamonada</taxon>
        <taxon>Preaxostyla</taxon>
        <taxon>Oxymonadida</taxon>
        <taxon>Streblomastigidae</taxon>
        <taxon>Streblomastix</taxon>
    </lineage>
</organism>
<evidence type="ECO:0000313" key="1">
    <source>
        <dbReference type="EMBL" id="KAA6391557.1"/>
    </source>
</evidence>
<sequence length="77" mass="8525">DQSKIPFVNLVGNGADGLNISWPGDIVCTPSHIGIISGPQKTISASSKPDDWFEVVENNWGWRSGDQNTVRVYRYHP</sequence>